<dbReference type="EMBL" id="JABRWJ010000009">
    <property type="protein sequence ID" value="NRF70932.1"/>
    <property type="molecule type" value="Genomic_DNA"/>
</dbReference>
<sequence>MRILLDEAVPRRFGSLLTGHEVSTVPREGWAGVKNGKLLALAATQFEVFVTADQNIEFQQNLSELPIAILVLVARSNRMADIEPLVPEMLRILNHLLPKSLRKIGAA</sequence>
<protein>
    <submittedName>
        <fullName evidence="2">DUF5615 family PIN-like protein</fullName>
    </submittedName>
</protein>
<dbReference type="Proteomes" id="UP000737171">
    <property type="component" value="Unassembled WGS sequence"/>
</dbReference>
<evidence type="ECO:0000313" key="2">
    <source>
        <dbReference type="EMBL" id="NRF70932.1"/>
    </source>
</evidence>
<evidence type="ECO:0000313" key="3">
    <source>
        <dbReference type="Proteomes" id="UP000737171"/>
    </source>
</evidence>
<dbReference type="Pfam" id="PF18480">
    <property type="entry name" value="DUF5615"/>
    <property type="match status" value="1"/>
</dbReference>
<dbReference type="InterPro" id="IPR041049">
    <property type="entry name" value="DUF5615"/>
</dbReference>
<gene>
    <name evidence="2" type="ORF">HLB44_28395</name>
</gene>
<comment type="caution">
    <text evidence="2">The sequence shown here is derived from an EMBL/GenBank/DDBJ whole genome shotgun (WGS) entry which is preliminary data.</text>
</comment>
<reference evidence="2 3" key="1">
    <citation type="submission" date="2020-05" db="EMBL/GenBank/DDBJ databases">
        <title>Aquincola sp. isolate from soil.</title>
        <authorList>
            <person name="Han J."/>
            <person name="Kim D.-U."/>
        </authorList>
    </citation>
    <scope>NUCLEOTIDE SEQUENCE [LARGE SCALE GENOMIC DNA]</scope>
    <source>
        <strain evidence="2 3">S2</strain>
    </source>
</reference>
<feature type="domain" description="DUF5615" evidence="1">
    <location>
        <begin position="1"/>
        <end position="91"/>
    </location>
</feature>
<name>A0ABX2EQK5_9BURK</name>
<keyword evidence="3" id="KW-1185">Reference proteome</keyword>
<organism evidence="2 3">
    <name type="scientific">Pseudaquabacterium terrae</name>
    <dbReference type="NCBI Taxonomy" id="2732868"/>
    <lineage>
        <taxon>Bacteria</taxon>
        <taxon>Pseudomonadati</taxon>
        <taxon>Pseudomonadota</taxon>
        <taxon>Betaproteobacteria</taxon>
        <taxon>Burkholderiales</taxon>
        <taxon>Sphaerotilaceae</taxon>
        <taxon>Pseudaquabacterium</taxon>
    </lineage>
</organism>
<proteinExistence type="predicted"/>
<accession>A0ABX2EQK5</accession>
<evidence type="ECO:0000259" key="1">
    <source>
        <dbReference type="Pfam" id="PF18480"/>
    </source>
</evidence>
<dbReference type="RefSeq" id="WP_173131020.1">
    <property type="nucleotide sequence ID" value="NZ_JABRWJ010000009.1"/>
</dbReference>